<gene>
    <name evidence="1" type="ORF">VTAP4600_A1689</name>
</gene>
<keyword evidence="1" id="KW-0966">Cell projection</keyword>
<protein>
    <submittedName>
        <fullName evidence="1">Putative 54K polar flagellar sheath protein A</fullName>
    </submittedName>
</protein>
<evidence type="ECO:0000313" key="1">
    <source>
        <dbReference type="EMBL" id="SON49668.1"/>
    </source>
</evidence>
<dbReference type="EMBL" id="LT960611">
    <property type="protein sequence ID" value="SON49668.1"/>
    <property type="molecule type" value="Genomic_DNA"/>
</dbReference>
<dbReference type="Proteomes" id="UP000235828">
    <property type="component" value="Chromosome A"/>
</dbReference>
<dbReference type="KEGG" id="vta:A1689"/>
<name>A0A2N8ZCN5_9VIBR</name>
<proteinExistence type="predicted"/>
<keyword evidence="1" id="KW-0282">Flagellum</keyword>
<keyword evidence="2" id="KW-1185">Reference proteome</keyword>
<keyword evidence="1" id="KW-0969">Cilium</keyword>
<organism evidence="1 2">
    <name type="scientific">Vibrio tapetis subsp. tapetis</name>
    <dbReference type="NCBI Taxonomy" id="1671868"/>
    <lineage>
        <taxon>Bacteria</taxon>
        <taxon>Pseudomonadati</taxon>
        <taxon>Pseudomonadota</taxon>
        <taxon>Gammaproteobacteria</taxon>
        <taxon>Vibrionales</taxon>
        <taxon>Vibrionaceae</taxon>
        <taxon>Vibrio</taxon>
    </lineage>
</organism>
<accession>A0A2N8ZCN5</accession>
<evidence type="ECO:0000313" key="2">
    <source>
        <dbReference type="Proteomes" id="UP000235828"/>
    </source>
</evidence>
<sequence>MTPANSYVVAARMATSGYKVTYHRANGSIIAEYTLSGTALSALNGSITINADNLPDDGYVAIEEWEGKNAGSRESYIFAVQKDLLQDMTITIREPQDGNACYTGDDVPDALKNTQTKISVSSNGGPKWVQTSASDGKISTGNESQLLGLPVYANSPASERKLVTSFATTYNSESDKLDDLVSYGVANSSDVYTGSTAPNIVALGGATEFANYNLTITDLTVSSTGVVSTVLDNKVYAWQPVFNKAPQLSLSYAPSDSSLSHWSMSLETKLLAANGSWNFSIGKVVDGNAMDLQRPTDLSNFSSTDISTARCVADSNGYSVHCLDANSFNAGSWQVQRTHVRATTDNSKAMFQTIYAKPSQTQVLIQSETEKVSTGASDKVAVGLAKSNGVDKKALMKDLASRSLDVGVIVDDLAPDAHKYDLNGVLLLNSESNALVLEQMQLNRDYVTNSVNWP</sequence>
<reference evidence="1 2" key="1">
    <citation type="submission" date="2017-10" db="EMBL/GenBank/DDBJ databases">
        <authorList>
            <person name="Banno H."/>
            <person name="Chua N.-H."/>
        </authorList>
    </citation>
    <scope>NUCLEOTIDE SEQUENCE [LARGE SCALE GENOMIC DNA]</scope>
    <source>
        <strain evidence="1">Vibrio tapetis CECT4600</strain>
    </source>
</reference>
<dbReference type="AlphaFoldDB" id="A0A2N8ZCN5"/>